<proteinExistence type="inferred from homology"/>
<evidence type="ECO:0000313" key="11">
    <source>
        <dbReference type="EMBL" id="MPC51911.1"/>
    </source>
</evidence>
<dbReference type="EMBL" id="VSRR010010501">
    <property type="protein sequence ID" value="MPC51911.1"/>
    <property type="molecule type" value="Genomic_DNA"/>
</dbReference>
<evidence type="ECO:0000256" key="10">
    <source>
        <dbReference type="SAM" id="MobiDB-lite"/>
    </source>
</evidence>
<dbReference type="EC" id="2.8.2.-" evidence="9"/>
<keyword evidence="12" id="KW-1185">Reference proteome</keyword>
<keyword evidence="5" id="KW-1133">Transmembrane helix</keyword>
<dbReference type="Pfam" id="PF03567">
    <property type="entry name" value="Sulfotransfer_2"/>
    <property type="match status" value="1"/>
</dbReference>
<dbReference type="InterPro" id="IPR005331">
    <property type="entry name" value="Sulfotransferase"/>
</dbReference>
<comment type="subcellular location">
    <subcellularLocation>
        <location evidence="1 9">Golgi apparatus membrane</location>
        <topology evidence="1 9">Single-pass type II membrane protein</topology>
    </subcellularLocation>
</comment>
<name>A0A5B7FWM9_PORTR</name>
<organism evidence="11 12">
    <name type="scientific">Portunus trituberculatus</name>
    <name type="common">Swimming crab</name>
    <name type="synonym">Neptunus trituberculatus</name>
    <dbReference type="NCBI Taxonomy" id="210409"/>
    <lineage>
        <taxon>Eukaryota</taxon>
        <taxon>Metazoa</taxon>
        <taxon>Ecdysozoa</taxon>
        <taxon>Arthropoda</taxon>
        <taxon>Crustacea</taxon>
        <taxon>Multicrustacea</taxon>
        <taxon>Malacostraca</taxon>
        <taxon>Eumalacostraca</taxon>
        <taxon>Eucarida</taxon>
        <taxon>Decapoda</taxon>
        <taxon>Pleocyemata</taxon>
        <taxon>Brachyura</taxon>
        <taxon>Eubrachyura</taxon>
        <taxon>Portunoidea</taxon>
        <taxon>Portunidae</taxon>
        <taxon>Portuninae</taxon>
        <taxon>Portunus</taxon>
    </lineage>
</organism>
<dbReference type="AlphaFoldDB" id="A0A5B7FWM9"/>
<evidence type="ECO:0000256" key="7">
    <source>
        <dbReference type="ARBA" id="ARBA00023136"/>
    </source>
</evidence>
<keyword evidence="3 9" id="KW-0808">Transferase</keyword>
<evidence type="ECO:0000256" key="4">
    <source>
        <dbReference type="ARBA" id="ARBA00022692"/>
    </source>
</evidence>
<evidence type="ECO:0000256" key="6">
    <source>
        <dbReference type="ARBA" id="ARBA00023034"/>
    </source>
</evidence>
<protein>
    <recommendedName>
        <fullName evidence="9">Carbohydrate sulfotransferase</fullName>
        <ecNumber evidence="9">2.8.2.-</ecNumber>
    </recommendedName>
</protein>
<evidence type="ECO:0000256" key="9">
    <source>
        <dbReference type="RuleBase" id="RU364020"/>
    </source>
</evidence>
<evidence type="ECO:0000256" key="5">
    <source>
        <dbReference type="ARBA" id="ARBA00022989"/>
    </source>
</evidence>
<evidence type="ECO:0000256" key="1">
    <source>
        <dbReference type="ARBA" id="ARBA00004323"/>
    </source>
</evidence>
<keyword evidence="6 9" id="KW-0333">Golgi apparatus</keyword>
<keyword evidence="7" id="KW-0472">Membrane</keyword>
<keyword evidence="9" id="KW-0119">Carbohydrate metabolism</keyword>
<dbReference type="OrthoDB" id="6372018at2759"/>
<dbReference type="GO" id="GO:0000139">
    <property type="term" value="C:Golgi membrane"/>
    <property type="evidence" value="ECO:0007669"/>
    <property type="project" value="UniProtKB-SubCell"/>
</dbReference>
<evidence type="ECO:0000313" key="12">
    <source>
        <dbReference type="Proteomes" id="UP000324222"/>
    </source>
</evidence>
<keyword evidence="4" id="KW-0812">Transmembrane</keyword>
<dbReference type="PANTHER" id="PTHR12137">
    <property type="entry name" value="CARBOHYDRATE SULFOTRANSFERASE"/>
    <property type="match status" value="1"/>
</dbReference>
<evidence type="ECO:0000256" key="2">
    <source>
        <dbReference type="ARBA" id="ARBA00006339"/>
    </source>
</evidence>
<evidence type="ECO:0000256" key="3">
    <source>
        <dbReference type="ARBA" id="ARBA00022679"/>
    </source>
</evidence>
<keyword evidence="9" id="KW-0735">Signal-anchor</keyword>
<dbReference type="Proteomes" id="UP000324222">
    <property type="component" value="Unassembled WGS sequence"/>
</dbReference>
<dbReference type="GO" id="GO:0016051">
    <property type="term" value="P:carbohydrate biosynthetic process"/>
    <property type="evidence" value="ECO:0007669"/>
    <property type="project" value="InterPro"/>
</dbReference>
<feature type="region of interest" description="Disordered" evidence="10">
    <location>
        <begin position="1"/>
        <end position="26"/>
    </location>
</feature>
<evidence type="ECO:0000256" key="8">
    <source>
        <dbReference type="ARBA" id="ARBA00023180"/>
    </source>
</evidence>
<accession>A0A5B7FWM9</accession>
<dbReference type="InterPro" id="IPR018011">
    <property type="entry name" value="Carb_sulfotrans_8-10"/>
</dbReference>
<comment type="similarity">
    <text evidence="2 9">Belongs to the sulfotransferase 2 family.</text>
</comment>
<comment type="caution">
    <text evidence="11">The sequence shown here is derived from an EMBL/GenBank/DDBJ whole genome shotgun (WGS) entry which is preliminary data.</text>
</comment>
<keyword evidence="8 9" id="KW-0325">Glycoprotein</keyword>
<dbReference type="GO" id="GO:0008146">
    <property type="term" value="F:sulfotransferase activity"/>
    <property type="evidence" value="ECO:0007669"/>
    <property type="project" value="InterPro"/>
</dbReference>
<gene>
    <name evidence="11" type="primary">CHST11_1</name>
    <name evidence="11" type="ORF">E2C01_045768</name>
</gene>
<sequence>MRQSGLGVNIGGSNKMVAESGDDAERQRTFRWEEEQQRRKTALRQACRKWSPKATEYLPNGKKDLIFLLVDDRHKALYCFVPKVSCTTWKSIWMILTGMTTIKNPLDIKPYVPHLLQEEMMLAKQPYNTSVLENKLNTYTKLLIVRDPYERLLSAYKNKLEHGKNHTYWGRYVRQIIKYNKKHGAGANTEFTFSAFVNYVNSLTEPHFNEHWRPYHQLCFPCAIKYDVIAKYETLTDDSERFLRLIGAPDDLHYPSYLPSKTASLLPQYMANLSRAQRHDLYQVYRRDFEAFQYQPFGGLV</sequence>
<reference evidence="11 12" key="1">
    <citation type="submission" date="2019-05" db="EMBL/GenBank/DDBJ databases">
        <title>Another draft genome of Portunus trituberculatus and its Hox gene families provides insights of decapod evolution.</title>
        <authorList>
            <person name="Jeong J.-H."/>
            <person name="Song I."/>
            <person name="Kim S."/>
            <person name="Choi T."/>
            <person name="Kim D."/>
            <person name="Ryu S."/>
            <person name="Kim W."/>
        </authorList>
    </citation>
    <scope>NUCLEOTIDE SEQUENCE [LARGE SCALE GENOMIC DNA]</scope>
    <source>
        <tissue evidence="11">Muscle</tissue>
    </source>
</reference>
<dbReference type="PANTHER" id="PTHR12137:SF54">
    <property type="entry name" value="CARBOHYDRATE SULFOTRANSFERASE"/>
    <property type="match status" value="1"/>
</dbReference>